<evidence type="ECO:0000313" key="2">
    <source>
        <dbReference type="EMBL" id="KAG1542236.1"/>
    </source>
</evidence>
<feature type="compositionally biased region" description="Low complexity" evidence="1">
    <location>
        <begin position="220"/>
        <end position="250"/>
    </location>
</feature>
<dbReference type="EMBL" id="JAANIT010001102">
    <property type="protein sequence ID" value="KAG1542236.1"/>
    <property type="molecule type" value="Genomic_DNA"/>
</dbReference>
<dbReference type="Proteomes" id="UP000717996">
    <property type="component" value="Unassembled WGS sequence"/>
</dbReference>
<organism evidence="2 3">
    <name type="scientific">Rhizopus oryzae</name>
    <name type="common">Mucormycosis agent</name>
    <name type="synonym">Rhizopus arrhizus var. delemar</name>
    <dbReference type="NCBI Taxonomy" id="64495"/>
    <lineage>
        <taxon>Eukaryota</taxon>
        <taxon>Fungi</taxon>
        <taxon>Fungi incertae sedis</taxon>
        <taxon>Mucoromycota</taxon>
        <taxon>Mucoromycotina</taxon>
        <taxon>Mucoromycetes</taxon>
        <taxon>Mucorales</taxon>
        <taxon>Mucorineae</taxon>
        <taxon>Rhizopodaceae</taxon>
        <taxon>Rhizopus</taxon>
    </lineage>
</organism>
<evidence type="ECO:0000256" key="1">
    <source>
        <dbReference type="SAM" id="MobiDB-lite"/>
    </source>
</evidence>
<proteinExistence type="predicted"/>
<name>A0A9P6Y8V0_RHIOR</name>
<evidence type="ECO:0000313" key="3">
    <source>
        <dbReference type="Proteomes" id="UP000717996"/>
    </source>
</evidence>
<reference evidence="2" key="1">
    <citation type="journal article" date="2020" name="Microb. Genom.">
        <title>Genetic diversity of clinical and environmental Mucorales isolates obtained from an investigation of mucormycosis cases among solid organ transplant recipients.</title>
        <authorList>
            <person name="Nguyen M.H."/>
            <person name="Kaul D."/>
            <person name="Muto C."/>
            <person name="Cheng S.J."/>
            <person name="Richter R.A."/>
            <person name="Bruno V.M."/>
            <person name="Liu G."/>
            <person name="Beyhan S."/>
            <person name="Sundermann A.J."/>
            <person name="Mounaud S."/>
            <person name="Pasculle A.W."/>
            <person name="Nierman W.C."/>
            <person name="Driscoll E."/>
            <person name="Cumbie R."/>
            <person name="Clancy C.J."/>
            <person name="Dupont C.L."/>
        </authorList>
    </citation>
    <scope>NUCLEOTIDE SEQUENCE</scope>
    <source>
        <strain evidence="2">GL16</strain>
    </source>
</reference>
<sequence length="250" mass="28659">MGTRPHYDWSPSDTLTELVNLDTPLHTSTLLSDSELKIIIESYPPMAHLEYGAPATIPIVERLMSKDQRYEDRSLKNSQYLLSAAFRPLDILNHELVSPESGNPNIERYCTILRDICKLLLHVCSAMTQARNNIALQAVNPSFSLKQDKEIQYALPLDEFKNTLIQQTAARKATRKATVNRRQHRRFTPSNSVSFSSFSNVPDQQFFRLDPPSRQSGYIKNNNGDNFSNFNSNNNFRHNSNKKNTNPFRQ</sequence>
<dbReference type="AlphaFoldDB" id="A0A9P6Y8V0"/>
<gene>
    <name evidence="2" type="ORF">G6F51_007398</name>
</gene>
<comment type="caution">
    <text evidence="2">The sequence shown here is derived from an EMBL/GenBank/DDBJ whole genome shotgun (WGS) entry which is preliminary data.</text>
</comment>
<protein>
    <submittedName>
        <fullName evidence="2">Uncharacterized protein</fullName>
    </submittedName>
</protein>
<feature type="region of interest" description="Disordered" evidence="1">
    <location>
        <begin position="209"/>
        <end position="250"/>
    </location>
</feature>
<feature type="region of interest" description="Disordered" evidence="1">
    <location>
        <begin position="172"/>
        <end position="196"/>
    </location>
</feature>
<feature type="compositionally biased region" description="Basic residues" evidence="1">
    <location>
        <begin position="172"/>
        <end position="187"/>
    </location>
</feature>
<accession>A0A9P6Y8V0</accession>